<evidence type="ECO:0000256" key="1">
    <source>
        <dbReference type="SAM" id="Phobius"/>
    </source>
</evidence>
<dbReference type="Proteomes" id="UP000198929">
    <property type="component" value="Unassembled WGS sequence"/>
</dbReference>
<keyword evidence="1" id="KW-0812">Transmembrane</keyword>
<sequence>MTTRLAVIDRITVFITGVLVLLLGLVPAGLYFNIPVVTDTLREIDRSKIGDIPLAGWYIWGLVALAIILVIIGGSMLVTNLRSRHFSKQEVTRPTDSGTTTVHVSKLAQTMGAYLAQYEAIDKVGTNVAMVGDRPTITFILTADPSAELGPLVALVESVEQDFRDAVDDMDMDTVYRLQLSRVEP</sequence>
<accession>A0A1H9R825</accession>
<keyword evidence="1" id="KW-1133">Transmembrane helix</keyword>
<feature type="transmembrane region" description="Helical" evidence="1">
    <location>
        <begin position="12"/>
        <end position="34"/>
    </location>
</feature>
<reference evidence="3" key="1">
    <citation type="submission" date="2016-10" db="EMBL/GenBank/DDBJ databases">
        <authorList>
            <person name="Varghese N."/>
            <person name="Submissions S."/>
        </authorList>
    </citation>
    <scope>NUCLEOTIDE SEQUENCE [LARGE SCALE GENOMIC DNA]</scope>
    <source>
        <strain evidence="3">DSM 20524</strain>
    </source>
</reference>
<dbReference type="RefSeq" id="WP_092256493.1">
    <property type="nucleotide sequence ID" value="NZ_CP047199.1"/>
</dbReference>
<proteinExistence type="predicted"/>
<gene>
    <name evidence="2" type="ORF">SAMN05661109_00805</name>
</gene>
<organism evidence="2 3">
    <name type="scientific">Corynebacterium cystitidis DSM 20524</name>
    <dbReference type="NCBI Taxonomy" id="1121357"/>
    <lineage>
        <taxon>Bacteria</taxon>
        <taxon>Bacillati</taxon>
        <taxon>Actinomycetota</taxon>
        <taxon>Actinomycetes</taxon>
        <taxon>Mycobacteriales</taxon>
        <taxon>Corynebacteriaceae</taxon>
        <taxon>Corynebacterium</taxon>
    </lineage>
</organism>
<evidence type="ECO:0008006" key="4">
    <source>
        <dbReference type="Google" id="ProtNLM"/>
    </source>
</evidence>
<dbReference type="STRING" id="1121357.SAMN05661109_00805"/>
<evidence type="ECO:0000313" key="3">
    <source>
        <dbReference type="Proteomes" id="UP000198929"/>
    </source>
</evidence>
<dbReference type="AlphaFoldDB" id="A0A1H9R825"/>
<keyword evidence="1" id="KW-0472">Membrane</keyword>
<protein>
    <recommendedName>
        <fullName evidence="4">Alkaline shock response membrane anchor protein AmaP</fullName>
    </recommendedName>
</protein>
<name>A0A1H9R825_9CORY</name>
<dbReference type="EMBL" id="FOGQ01000002">
    <property type="protein sequence ID" value="SER68820.1"/>
    <property type="molecule type" value="Genomic_DNA"/>
</dbReference>
<keyword evidence="3" id="KW-1185">Reference proteome</keyword>
<evidence type="ECO:0000313" key="2">
    <source>
        <dbReference type="EMBL" id="SER68820.1"/>
    </source>
</evidence>
<feature type="transmembrane region" description="Helical" evidence="1">
    <location>
        <begin position="54"/>
        <end position="78"/>
    </location>
</feature>